<dbReference type="OrthoDB" id="9814402at2"/>
<dbReference type="PIRSF" id="PIRSF000774">
    <property type="entry name" value="RpoN"/>
    <property type="match status" value="1"/>
</dbReference>
<proteinExistence type="inferred from homology"/>
<dbReference type="GO" id="GO:0003677">
    <property type="term" value="F:DNA binding"/>
    <property type="evidence" value="ECO:0007669"/>
    <property type="project" value="UniProtKB-KW"/>
</dbReference>
<keyword evidence="7 9" id="KW-0238">DNA-binding</keyword>
<dbReference type="PANTHER" id="PTHR32248:SF4">
    <property type="entry name" value="RNA POLYMERASE SIGMA-54 FACTOR"/>
    <property type="match status" value="1"/>
</dbReference>
<dbReference type="PANTHER" id="PTHR32248">
    <property type="entry name" value="RNA POLYMERASE SIGMA-54 FACTOR"/>
    <property type="match status" value="1"/>
</dbReference>
<dbReference type="InterPro" id="IPR007634">
    <property type="entry name" value="RNA_pol_sigma_54_DNA-bd"/>
</dbReference>
<dbReference type="GO" id="GO:0000428">
    <property type="term" value="C:DNA-directed RNA polymerase complex"/>
    <property type="evidence" value="ECO:0007669"/>
    <property type="project" value="UniProtKB-KW"/>
</dbReference>
<comment type="caution">
    <text evidence="13">The sequence shown here is derived from an EMBL/GenBank/DDBJ whole genome shotgun (WGS) entry which is preliminary data.</text>
</comment>
<evidence type="ECO:0000259" key="11">
    <source>
        <dbReference type="Pfam" id="PF04552"/>
    </source>
</evidence>
<dbReference type="Pfam" id="PF00309">
    <property type="entry name" value="Sigma54_AID"/>
    <property type="match status" value="1"/>
</dbReference>
<protein>
    <recommendedName>
        <fullName evidence="9">RNA polymerase sigma-54 factor</fullName>
    </recommendedName>
</protein>
<evidence type="ECO:0000313" key="14">
    <source>
        <dbReference type="Proteomes" id="UP000253628"/>
    </source>
</evidence>
<dbReference type="NCBIfam" id="NF009118">
    <property type="entry name" value="PRK12469.1"/>
    <property type="match status" value="1"/>
</dbReference>
<evidence type="ECO:0000256" key="9">
    <source>
        <dbReference type="PIRNR" id="PIRNR000774"/>
    </source>
</evidence>
<feature type="region of interest" description="Disordered" evidence="10">
    <location>
        <begin position="67"/>
        <end position="97"/>
    </location>
</feature>
<dbReference type="Pfam" id="PF04552">
    <property type="entry name" value="Sigma54_DBD"/>
    <property type="match status" value="1"/>
</dbReference>
<keyword evidence="8 9" id="KW-0804">Transcription</keyword>
<sequence>MTQLTCEIQTRQQTSLTPRLQQSVKLLQMSTLDFNREVAEAIAANPFLEDGTEIADSSDVSPAAVMAEAAAGKPDVDTPDLPAPDQAATAASHDGPGIEHLEYNAGEAERNHAGSYPSVHSNDHADNDVGAWARSPVSLQDSLRADLYGCELTARERCLIEFIIDALDSDGYLRTPFADLADAHRFSPAITDGEWTTALKLVQQLGAPGLGARDLSECLRLQLNALPGQTPYRELALRIAAGGLDKLARCDYAGLTRLLACNEEEIKRACVLIRSLNPRPGACFIPTDASSYVIPDASVRKAGKLWVAVPNQEATPQVHMNDVYAKLFRQSHGGDRSLMSQALQEARWMLRSLEQRSVTIQRVAQAIVARQQTFFDYGAIALRPMMLKEIADELGLHESTISRATTHKYLATPRGILEFKYFFSRELATNSGGKCSAMAVRALIREMIEEENPKEPLSDVVLASKLAREGVIVARRTVSKYRSQIKYPAAELRRAL</sequence>
<evidence type="ECO:0000256" key="6">
    <source>
        <dbReference type="ARBA" id="ARBA00023082"/>
    </source>
</evidence>
<accession>A0A366HIX7</accession>
<comment type="function">
    <text evidence="9">Sigma factors are initiation factors that promote the attachment of RNA polymerase to specific initiation sites and are then released.</text>
</comment>
<keyword evidence="4 9" id="KW-0548">Nucleotidyltransferase</keyword>
<evidence type="ECO:0000256" key="8">
    <source>
        <dbReference type="ARBA" id="ARBA00023163"/>
    </source>
</evidence>
<dbReference type="InterPro" id="IPR038709">
    <property type="entry name" value="RpoN_core-bd_sf"/>
</dbReference>
<keyword evidence="14" id="KW-1185">Reference proteome</keyword>
<dbReference type="GO" id="GO:0016987">
    <property type="term" value="F:sigma factor activity"/>
    <property type="evidence" value="ECO:0007669"/>
    <property type="project" value="UniProtKB-KW"/>
</dbReference>
<dbReference type="PRINTS" id="PR00045">
    <property type="entry name" value="SIGMA54FCT"/>
</dbReference>
<dbReference type="InterPro" id="IPR007046">
    <property type="entry name" value="RNA_pol_sigma_54_core-bd"/>
</dbReference>
<evidence type="ECO:0000256" key="3">
    <source>
        <dbReference type="ARBA" id="ARBA00022679"/>
    </source>
</evidence>
<keyword evidence="2 9" id="KW-0240">DNA-directed RNA polymerase</keyword>
<dbReference type="GO" id="GO:0001216">
    <property type="term" value="F:DNA-binding transcription activator activity"/>
    <property type="evidence" value="ECO:0007669"/>
    <property type="project" value="InterPro"/>
</dbReference>
<dbReference type="AlphaFoldDB" id="A0A366HIX7"/>
<dbReference type="GO" id="GO:0016779">
    <property type="term" value="F:nucleotidyltransferase activity"/>
    <property type="evidence" value="ECO:0007669"/>
    <property type="project" value="UniProtKB-KW"/>
</dbReference>
<evidence type="ECO:0000313" key="13">
    <source>
        <dbReference type="EMBL" id="RBP42909.1"/>
    </source>
</evidence>
<evidence type="ECO:0000256" key="7">
    <source>
        <dbReference type="ARBA" id="ARBA00023125"/>
    </source>
</evidence>
<feature type="domain" description="RNA polymerase sigma factor 54 core-binding" evidence="12">
    <location>
        <begin position="132"/>
        <end position="324"/>
    </location>
</feature>
<dbReference type="GO" id="GO:0006352">
    <property type="term" value="P:DNA-templated transcription initiation"/>
    <property type="evidence" value="ECO:0007669"/>
    <property type="project" value="InterPro"/>
</dbReference>
<dbReference type="Pfam" id="PF04963">
    <property type="entry name" value="Sigma54_CBD"/>
    <property type="match status" value="1"/>
</dbReference>
<dbReference type="InterPro" id="IPR000394">
    <property type="entry name" value="RNA_pol_sigma_54"/>
</dbReference>
<dbReference type="RefSeq" id="WP_113931234.1">
    <property type="nucleotide sequence ID" value="NZ_JACCEU010000001.1"/>
</dbReference>
<dbReference type="NCBIfam" id="NF004595">
    <property type="entry name" value="PRK05932.1-2"/>
    <property type="match status" value="1"/>
</dbReference>
<keyword evidence="6 9" id="KW-0731">Sigma factor</keyword>
<feature type="domain" description="RNA polymerase sigma factor 54 DNA-binding" evidence="11">
    <location>
        <begin position="338"/>
        <end position="494"/>
    </location>
</feature>
<evidence type="ECO:0000259" key="12">
    <source>
        <dbReference type="Pfam" id="PF04963"/>
    </source>
</evidence>
<evidence type="ECO:0000256" key="2">
    <source>
        <dbReference type="ARBA" id="ARBA00022478"/>
    </source>
</evidence>
<dbReference type="PROSITE" id="PS00717">
    <property type="entry name" value="SIGMA54_1"/>
    <property type="match status" value="1"/>
</dbReference>
<reference evidence="13 14" key="1">
    <citation type="submission" date="2018-06" db="EMBL/GenBank/DDBJ databases">
        <title>Genomic Encyclopedia of Type Strains, Phase IV (KMG-IV): sequencing the most valuable type-strain genomes for metagenomic binning, comparative biology and taxonomic classification.</title>
        <authorList>
            <person name="Goeker M."/>
        </authorList>
    </citation>
    <scope>NUCLEOTIDE SEQUENCE [LARGE SCALE GENOMIC DNA]</scope>
    <source>
        <strain evidence="13 14">DSM 25520</strain>
    </source>
</reference>
<gene>
    <name evidence="13" type="ORF">DFR37_10134</name>
</gene>
<comment type="similarity">
    <text evidence="1 9">Belongs to the sigma-54 factor family.</text>
</comment>
<dbReference type="PROSITE" id="PS50044">
    <property type="entry name" value="SIGMA54_3"/>
    <property type="match status" value="1"/>
</dbReference>
<dbReference type="Gene3D" id="1.10.10.60">
    <property type="entry name" value="Homeodomain-like"/>
    <property type="match status" value="1"/>
</dbReference>
<dbReference type="Gene3D" id="1.10.10.1330">
    <property type="entry name" value="RNA polymerase sigma-54 factor, core-binding domain"/>
    <property type="match status" value="1"/>
</dbReference>
<name>A0A366HIX7_9BURK</name>
<organism evidence="13 14">
    <name type="scientific">Eoetvoesiella caeni</name>
    <dbReference type="NCBI Taxonomy" id="645616"/>
    <lineage>
        <taxon>Bacteria</taxon>
        <taxon>Pseudomonadati</taxon>
        <taxon>Pseudomonadota</taxon>
        <taxon>Betaproteobacteria</taxon>
        <taxon>Burkholderiales</taxon>
        <taxon>Alcaligenaceae</taxon>
        <taxon>Eoetvoesiella</taxon>
    </lineage>
</organism>
<keyword evidence="3 9" id="KW-0808">Transferase</keyword>
<keyword evidence="5 9" id="KW-0805">Transcription regulation</keyword>
<dbReference type="NCBIfam" id="TIGR02395">
    <property type="entry name" value="rpoN_sigma"/>
    <property type="match status" value="1"/>
</dbReference>
<evidence type="ECO:0000256" key="4">
    <source>
        <dbReference type="ARBA" id="ARBA00022695"/>
    </source>
</evidence>
<dbReference type="EMBL" id="QNRQ01000001">
    <property type="protein sequence ID" value="RBP42909.1"/>
    <property type="molecule type" value="Genomic_DNA"/>
</dbReference>
<evidence type="ECO:0000256" key="5">
    <source>
        <dbReference type="ARBA" id="ARBA00023015"/>
    </source>
</evidence>
<evidence type="ECO:0000256" key="10">
    <source>
        <dbReference type="SAM" id="MobiDB-lite"/>
    </source>
</evidence>
<evidence type="ECO:0000256" key="1">
    <source>
        <dbReference type="ARBA" id="ARBA00008798"/>
    </source>
</evidence>
<dbReference type="Proteomes" id="UP000253628">
    <property type="component" value="Unassembled WGS sequence"/>
</dbReference>